<dbReference type="PRINTS" id="PR00599">
    <property type="entry name" value="MAPEPTIDASE"/>
</dbReference>
<dbReference type="HAMAP" id="MF_01974">
    <property type="entry name" value="MetAP_1"/>
    <property type="match status" value="1"/>
</dbReference>
<comment type="cofactor">
    <cofactor evidence="6">
        <name>Co(2+)</name>
        <dbReference type="ChEBI" id="CHEBI:48828"/>
    </cofactor>
    <cofactor evidence="6">
        <name>Zn(2+)</name>
        <dbReference type="ChEBI" id="CHEBI:29105"/>
    </cofactor>
    <cofactor evidence="6">
        <name>Mn(2+)</name>
        <dbReference type="ChEBI" id="CHEBI:29035"/>
    </cofactor>
    <cofactor evidence="6">
        <name>Fe(2+)</name>
        <dbReference type="ChEBI" id="CHEBI:29033"/>
    </cofactor>
    <text evidence="6">Binds 2 divalent metal cations per subunit. Has a high-affinity and a low affinity metal-binding site. The true nature of the physiological cofactor is under debate. The enzyme is active with cobalt, zinc, manganese or divalent iron ions. Most likely, methionine aminopeptidases function as mononuclear Fe(2+)-metalloproteases under physiological conditions, and the catalytically relevant metal-binding site has been assigned to the histidine-containing high-affinity site.</text>
</comment>
<feature type="binding site" evidence="6">
    <location>
        <position position="112"/>
    </location>
    <ligand>
        <name>a divalent metal cation</name>
        <dbReference type="ChEBI" id="CHEBI:60240"/>
        <label>1</label>
    </ligand>
</feature>
<comment type="catalytic activity">
    <reaction evidence="6 7">
        <text>Release of N-terminal amino acids, preferentially methionine, from peptides and arylamides.</text>
        <dbReference type="EC" id="3.4.11.18"/>
    </reaction>
</comment>
<dbReference type="Proteomes" id="UP000198226">
    <property type="component" value="Chromosome I"/>
</dbReference>
<accession>A0A109IPK4</accession>
<dbReference type="GO" id="GO:0005829">
    <property type="term" value="C:cytosol"/>
    <property type="evidence" value="ECO:0007669"/>
    <property type="project" value="TreeGrafter"/>
</dbReference>
<evidence type="ECO:0000259" key="8">
    <source>
        <dbReference type="Pfam" id="PF00557"/>
    </source>
</evidence>
<keyword evidence="4 6" id="KW-0479">Metal-binding</keyword>
<feature type="binding site" evidence="6">
    <location>
        <position position="83"/>
    </location>
    <ligand>
        <name>substrate</name>
    </ligand>
</feature>
<feature type="domain" description="Peptidase M24" evidence="8">
    <location>
        <begin position="17"/>
        <end position="248"/>
    </location>
</feature>
<feature type="binding site" evidence="6">
    <location>
        <position position="188"/>
    </location>
    <ligand>
        <name>substrate</name>
    </ligand>
</feature>
<dbReference type="InterPro" id="IPR036005">
    <property type="entry name" value="Creatinase/aminopeptidase-like"/>
</dbReference>
<evidence type="ECO:0000313" key="9">
    <source>
        <dbReference type="EMBL" id="SCG78902.1"/>
    </source>
</evidence>
<dbReference type="AlphaFoldDB" id="A0A109IPK4"/>
<dbReference type="CDD" id="cd01086">
    <property type="entry name" value="MetAP1"/>
    <property type="match status" value="1"/>
</dbReference>
<comment type="function">
    <text evidence="1 6">Removes the N-terminal methionine from nascent proteins. The N-terminal methionine is often cleaved when the second residue in the primary sequence is small and uncharged (Met-Ala-, Cys, Gly, Pro, Ser, Thr, or Val). Requires deformylation of the N(alpha)-formylated initiator methionine before it can be hydrolyzed.</text>
</comment>
<evidence type="ECO:0000313" key="10">
    <source>
        <dbReference type="Proteomes" id="UP000198226"/>
    </source>
</evidence>
<feature type="binding site" evidence="6">
    <location>
        <position position="181"/>
    </location>
    <ligand>
        <name>a divalent metal cation</name>
        <dbReference type="ChEBI" id="CHEBI:60240"/>
        <label>2</label>
        <note>catalytic</note>
    </ligand>
</feature>
<evidence type="ECO:0000256" key="4">
    <source>
        <dbReference type="ARBA" id="ARBA00022723"/>
    </source>
</evidence>
<keyword evidence="10" id="KW-1185">Reference proteome</keyword>
<dbReference type="GO" id="GO:0070006">
    <property type="term" value="F:metalloaminopeptidase activity"/>
    <property type="evidence" value="ECO:0007669"/>
    <property type="project" value="UniProtKB-UniRule"/>
</dbReference>
<dbReference type="EC" id="3.4.11.18" evidence="6 7"/>
<dbReference type="InterPro" id="IPR000994">
    <property type="entry name" value="Pept_M24"/>
</dbReference>
<organism evidence="9 10">
    <name type="scientific">Micromonospora rifamycinica</name>
    <dbReference type="NCBI Taxonomy" id="291594"/>
    <lineage>
        <taxon>Bacteria</taxon>
        <taxon>Bacillati</taxon>
        <taxon>Actinomycetota</taxon>
        <taxon>Actinomycetes</taxon>
        <taxon>Micromonosporales</taxon>
        <taxon>Micromonosporaceae</taxon>
        <taxon>Micromonospora</taxon>
    </lineage>
</organism>
<dbReference type="EMBL" id="LT607752">
    <property type="protein sequence ID" value="SCG78902.1"/>
    <property type="molecule type" value="Genomic_DNA"/>
</dbReference>
<reference evidence="10" key="1">
    <citation type="submission" date="2016-06" db="EMBL/GenBank/DDBJ databases">
        <authorList>
            <person name="Varghese N."/>
            <person name="Submissions Spin"/>
        </authorList>
    </citation>
    <scope>NUCLEOTIDE SEQUENCE [LARGE SCALE GENOMIC DNA]</scope>
    <source>
        <strain evidence="10">DSM 44983</strain>
    </source>
</reference>
<dbReference type="Gene3D" id="3.90.230.10">
    <property type="entry name" value="Creatinase/methionine aminopeptidase superfamily"/>
    <property type="match status" value="1"/>
</dbReference>
<dbReference type="GO" id="GO:0006508">
    <property type="term" value="P:proteolysis"/>
    <property type="evidence" value="ECO:0007669"/>
    <property type="project" value="UniProtKB-KW"/>
</dbReference>
<protein>
    <recommendedName>
        <fullName evidence="6 7">Methionine aminopeptidase</fullName>
        <shortName evidence="6">MAP</shortName>
        <shortName evidence="6">MetAP</shortName>
        <ecNumber evidence="6 7">3.4.11.18</ecNumber>
    </recommendedName>
    <alternativeName>
        <fullName evidence="6">Peptidase M</fullName>
    </alternativeName>
</protein>
<proteinExistence type="inferred from homology"/>
<feature type="binding site" evidence="6">
    <location>
        <position position="245"/>
    </location>
    <ligand>
        <name>a divalent metal cation</name>
        <dbReference type="ChEBI" id="CHEBI:60240"/>
        <label>2</label>
        <note>catalytic</note>
    </ligand>
</feature>
<dbReference type="Pfam" id="PF00557">
    <property type="entry name" value="Peptidase_M24"/>
    <property type="match status" value="1"/>
</dbReference>
<comment type="subunit">
    <text evidence="6">Monomer.</text>
</comment>
<evidence type="ECO:0000256" key="1">
    <source>
        <dbReference type="ARBA" id="ARBA00002521"/>
    </source>
</evidence>
<dbReference type="OrthoDB" id="9802055at2"/>
<keyword evidence="2 6" id="KW-0031">Aminopeptidase</keyword>
<dbReference type="NCBIfam" id="TIGR00500">
    <property type="entry name" value="met_pdase_I"/>
    <property type="match status" value="1"/>
</dbReference>
<dbReference type="PROSITE" id="PS00680">
    <property type="entry name" value="MAP_1"/>
    <property type="match status" value="1"/>
</dbReference>
<dbReference type="PANTHER" id="PTHR43330:SF27">
    <property type="entry name" value="METHIONINE AMINOPEPTIDASE"/>
    <property type="match status" value="1"/>
</dbReference>
<dbReference type="GO" id="GO:0004239">
    <property type="term" value="F:initiator methionyl aminopeptidase activity"/>
    <property type="evidence" value="ECO:0007669"/>
    <property type="project" value="UniProtKB-UniRule"/>
</dbReference>
<feature type="binding site" evidence="6">
    <location>
        <position position="112"/>
    </location>
    <ligand>
        <name>a divalent metal cation</name>
        <dbReference type="ChEBI" id="CHEBI:60240"/>
        <label>2</label>
        <note>catalytic</note>
    </ligand>
</feature>
<dbReference type="PANTHER" id="PTHR43330">
    <property type="entry name" value="METHIONINE AMINOPEPTIDASE"/>
    <property type="match status" value="1"/>
</dbReference>
<evidence type="ECO:0000256" key="7">
    <source>
        <dbReference type="RuleBase" id="RU003653"/>
    </source>
</evidence>
<name>A0A109IPK4_9ACTN</name>
<evidence type="ECO:0000256" key="2">
    <source>
        <dbReference type="ARBA" id="ARBA00022438"/>
    </source>
</evidence>
<evidence type="ECO:0000256" key="6">
    <source>
        <dbReference type="HAMAP-Rule" id="MF_01974"/>
    </source>
</evidence>
<keyword evidence="3 6" id="KW-0645">Protease</keyword>
<evidence type="ECO:0000256" key="3">
    <source>
        <dbReference type="ARBA" id="ARBA00022670"/>
    </source>
</evidence>
<dbReference type="RefSeq" id="WP_067301465.1">
    <property type="nucleotide sequence ID" value="NZ_LRMV01000004.1"/>
</dbReference>
<dbReference type="GO" id="GO:0046872">
    <property type="term" value="F:metal ion binding"/>
    <property type="evidence" value="ECO:0007669"/>
    <property type="project" value="UniProtKB-UniRule"/>
</dbReference>
<keyword evidence="5 6" id="KW-0378">Hydrolase</keyword>
<sequence length="283" mass="29584">MRRTQLDIQLKTPEQIEKMRAAGLVVAEALRRMSAAVAPGVSTADLDAIAEATIREAGAIPSFKGYHGFPASICSSVNEQVVHAIPAADQVLREGDLISIDCGAVLDGWHGDAAVTVGVGEVDPALLKMAAVAEDAMWAGIAAAARGAANGRGRLTDISHAVETAVRRGGRYGIVDGYGGHGIGTEMHQDPHVLNHGRPGKGPRLVPGMALAIEPMITMGSPRTVELSDGWTVVTRDRSMAVHVEHSMALLEDGVWVLTAFDGGRGRLGDLVTARQRADSPAG</sequence>
<feature type="binding site" evidence="6">
    <location>
        <position position="101"/>
    </location>
    <ligand>
        <name>a divalent metal cation</name>
        <dbReference type="ChEBI" id="CHEBI:60240"/>
        <label>1</label>
    </ligand>
</feature>
<feature type="binding site" evidence="6">
    <location>
        <position position="245"/>
    </location>
    <ligand>
        <name>a divalent metal cation</name>
        <dbReference type="ChEBI" id="CHEBI:60240"/>
        <label>1</label>
    </ligand>
</feature>
<feature type="binding site" evidence="6">
    <location>
        <position position="214"/>
    </location>
    <ligand>
        <name>a divalent metal cation</name>
        <dbReference type="ChEBI" id="CHEBI:60240"/>
        <label>2</label>
        <note>catalytic</note>
    </ligand>
</feature>
<dbReference type="InterPro" id="IPR001714">
    <property type="entry name" value="Pept_M24_MAP"/>
</dbReference>
<dbReference type="SUPFAM" id="SSF55920">
    <property type="entry name" value="Creatinase/aminopeptidase"/>
    <property type="match status" value="1"/>
</dbReference>
<evidence type="ECO:0000256" key="5">
    <source>
        <dbReference type="ARBA" id="ARBA00022801"/>
    </source>
</evidence>
<gene>
    <name evidence="6" type="primary">map</name>
    <name evidence="9" type="ORF">GA0070623_4500</name>
</gene>
<comment type="similarity">
    <text evidence="6">Belongs to the peptidase M24A family. Methionine aminopeptidase type 1 subfamily.</text>
</comment>
<dbReference type="InterPro" id="IPR002467">
    <property type="entry name" value="Pept_M24A_MAP1"/>
</dbReference>